<evidence type="ECO:0000256" key="1">
    <source>
        <dbReference type="SAM" id="SignalP"/>
    </source>
</evidence>
<evidence type="ECO:0000313" key="3">
    <source>
        <dbReference type="Proteomes" id="UP001642540"/>
    </source>
</evidence>
<gene>
    <name evidence="2" type="ORF">ODALV1_LOCUS15981</name>
</gene>
<dbReference type="EMBL" id="CAXLJM020000049">
    <property type="protein sequence ID" value="CAL8113328.1"/>
    <property type="molecule type" value="Genomic_DNA"/>
</dbReference>
<proteinExistence type="predicted"/>
<organism evidence="2 3">
    <name type="scientific">Orchesella dallaii</name>
    <dbReference type="NCBI Taxonomy" id="48710"/>
    <lineage>
        <taxon>Eukaryota</taxon>
        <taxon>Metazoa</taxon>
        <taxon>Ecdysozoa</taxon>
        <taxon>Arthropoda</taxon>
        <taxon>Hexapoda</taxon>
        <taxon>Collembola</taxon>
        <taxon>Entomobryomorpha</taxon>
        <taxon>Entomobryoidea</taxon>
        <taxon>Orchesellidae</taxon>
        <taxon>Orchesellinae</taxon>
        <taxon>Orchesella</taxon>
    </lineage>
</organism>
<name>A0ABP1QXX9_9HEXA</name>
<evidence type="ECO:0000313" key="2">
    <source>
        <dbReference type="EMBL" id="CAL8113328.1"/>
    </source>
</evidence>
<dbReference type="Proteomes" id="UP001642540">
    <property type="component" value="Unassembled WGS sequence"/>
</dbReference>
<feature type="signal peptide" evidence="1">
    <location>
        <begin position="1"/>
        <end position="19"/>
    </location>
</feature>
<sequence length="218" mass="23541">MEFFQAFVVLLIGVSASLSAEVAITKPLDIEPIAVKTNVLPEVSSNNVTGRSLIQNIRDVVLPFVVRQLGIIECMGADHATGGNFFESILGPGADAGGNYLCQPTCGGECVPTQGLGEAPRSLYYPFGCRCAPNRCDAHGPIVQPLSKQIFKILCVRDDRCTCASMGPPHAHTGFLCNWINLNTHLPVSIRERPLLSGYPPSYSPIRWCSCCPNVRPL</sequence>
<keyword evidence="3" id="KW-1185">Reference proteome</keyword>
<comment type="caution">
    <text evidence="2">The sequence shown here is derived from an EMBL/GenBank/DDBJ whole genome shotgun (WGS) entry which is preliminary data.</text>
</comment>
<reference evidence="2 3" key="1">
    <citation type="submission" date="2024-08" db="EMBL/GenBank/DDBJ databases">
        <authorList>
            <person name="Cucini C."/>
            <person name="Frati F."/>
        </authorList>
    </citation>
    <scope>NUCLEOTIDE SEQUENCE [LARGE SCALE GENOMIC DNA]</scope>
</reference>
<accession>A0ABP1QXX9</accession>
<feature type="chain" id="PRO_5047004363" evidence="1">
    <location>
        <begin position="20"/>
        <end position="218"/>
    </location>
</feature>
<protein>
    <submittedName>
        <fullName evidence="2">Uncharacterized protein</fullName>
    </submittedName>
</protein>
<keyword evidence="1" id="KW-0732">Signal</keyword>